<keyword evidence="1" id="KW-1133">Transmembrane helix</keyword>
<evidence type="ECO:0000313" key="4">
    <source>
        <dbReference type="Proteomes" id="UP001501803"/>
    </source>
</evidence>
<proteinExistence type="predicted"/>
<dbReference type="Gene3D" id="3.60.10.10">
    <property type="entry name" value="Endonuclease/exonuclease/phosphatase"/>
    <property type="match status" value="1"/>
</dbReference>
<protein>
    <recommendedName>
        <fullName evidence="2">Endonuclease/exonuclease/phosphatase domain-containing protein</fullName>
    </recommendedName>
</protein>
<dbReference type="InterPro" id="IPR036691">
    <property type="entry name" value="Endo/exonu/phosph_ase_sf"/>
</dbReference>
<feature type="transmembrane region" description="Helical" evidence="1">
    <location>
        <begin position="80"/>
        <end position="99"/>
    </location>
</feature>
<feature type="domain" description="Endonuclease/exonuclease/phosphatase" evidence="2">
    <location>
        <begin position="118"/>
        <end position="313"/>
    </location>
</feature>
<keyword evidence="1" id="KW-0472">Membrane</keyword>
<evidence type="ECO:0000313" key="3">
    <source>
        <dbReference type="EMBL" id="GAA3892807.1"/>
    </source>
</evidence>
<sequence length="322" mass="34045">MPERVDHTHSAERPPGSARSRRAWARVIAVIALLLAVLLAIHPLIVGPFGTAIATVLPWLGLVVPLLVLAALLTRRRRAWLVSAVPLLVWLLLVVPLIVPLSGASAAEEDTSTLTVASQNVQAGSGTAAASAQTLVDEGADVIALVELDGTARDAASDTLEATHPYSYAVGTVGLWSVYPILNEQPLDLGLGWKRALAADVDTPNGLISVYVIHAASLRIGFQSDRDDMLAALAATVARDENDRVLVVGDFNAAVTDPSLTALRRVVSEPNQSTMSLGPTWPAANPVVRIDHIFQSGLTPVHNDVVPAGDSDHRAVVTRFLL</sequence>
<dbReference type="RefSeq" id="WP_345069463.1">
    <property type="nucleotide sequence ID" value="NZ_BAABCN010000017.1"/>
</dbReference>
<dbReference type="InterPro" id="IPR005135">
    <property type="entry name" value="Endo/exonuclease/phosphatase"/>
</dbReference>
<evidence type="ECO:0000259" key="2">
    <source>
        <dbReference type="Pfam" id="PF03372"/>
    </source>
</evidence>
<dbReference type="EMBL" id="BAABCN010000017">
    <property type="protein sequence ID" value="GAA3892807.1"/>
    <property type="molecule type" value="Genomic_DNA"/>
</dbReference>
<comment type="caution">
    <text evidence="3">The sequence shown here is derived from an EMBL/GenBank/DDBJ whole genome shotgun (WGS) entry which is preliminary data.</text>
</comment>
<feature type="transmembrane region" description="Helical" evidence="1">
    <location>
        <begin position="51"/>
        <end position="73"/>
    </location>
</feature>
<dbReference type="Proteomes" id="UP001501803">
    <property type="component" value="Unassembled WGS sequence"/>
</dbReference>
<dbReference type="SUPFAM" id="SSF56219">
    <property type="entry name" value="DNase I-like"/>
    <property type="match status" value="1"/>
</dbReference>
<accession>A0ABP7L439</accession>
<dbReference type="Pfam" id="PF03372">
    <property type="entry name" value="Exo_endo_phos"/>
    <property type="match status" value="1"/>
</dbReference>
<keyword evidence="1" id="KW-0812">Transmembrane</keyword>
<organism evidence="3 4">
    <name type="scientific">Leifsonia kafniensis</name>
    <dbReference type="NCBI Taxonomy" id="475957"/>
    <lineage>
        <taxon>Bacteria</taxon>
        <taxon>Bacillati</taxon>
        <taxon>Actinomycetota</taxon>
        <taxon>Actinomycetes</taxon>
        <taxon>Micrococcales</taxon>
        <taxon>Microbacteriaceae</taxon>
        <taxon>Leifsonia</taxon>
    </lineage>
</organism>
<feature type="transmembrane region" description="Helical" evidence="1">
    <location>
        <begin position="23"/>
        <end position="45"/>
    </location>
</feature>
<name>A0ABP7L439_9MICO</name>
<gene>
    <name evidence="3" type="ORF">GCM10022381_38140</name>
</gene>
<evidence type="ECO:0000256" key="1">
    <source>
        <dbReference type="SAM" id="Phobius"/>
    </source>
</evidence>
<keyword evidence="4" id="KW-1185">Reference proteome</keyword>
<reference evidence="4" key="1">
    <citation type="journal article" date="2019" name="Int. J. Syst. Evol. Microbiol.">
        <title>The Global Catalogue of Microorganisms (GCM) 10K type strain sequencing project: providing services to taxonomists for standard genome sequencing and annotation.</title>
        <authorList>
            <consortium name="The Broad Institute Genomics Platform"/>
            <consortium name="The Broad Institute Genome Sequencing Center for Infectious Disease"/>
            <person name="Wu L."/>
            <person name="Ma J."/>
        </authorList>
    </citation>
    <scope>NUCLEOTIDE SEQUENCE [LARGE SCALE GENOMIC DNA]</scope>
    <source>
        <strain evidence="4">JCM 17021</strain>
    </source>
</reference>